<sequence>MSSVKQDSTPIEEFDNTTLRGSTTTEKPTAQVVHDEAEYRGGQNIGRRLTDDSLHVDHPINISRMRKNLILITLAWSGFLANYSASAHLTAFPQMAKYFGVTPSLIAQSIGYSLLGIAVGPIFYNPLSRTIGRRPTYLLGSALFIPCVLWMALSKDYAVFCAARFFAGFFSAFSQTVPPASIADIYPPERRGDKMSLYGVACILSPAISPVIGGLVIEYQHKWQIIYWIVLGFAGLQLVMFIFLVPETLWVEDPVAENHVPQTVQLEDGKRTLNGQPIRAGKRGSSWMPWHHPAEFGALAWSPIAMARFMVITLPSFYYGTLFAWSVGITVVIPRIFEEAPYNFRSVITGVTYLAFGIGSVLGKWSGGIVGDKVVLAVTRRKGGIRKPEYRYYALLPILPFMFIGLLIVGLTLKYETHWIGPLMGGGIFYFCLVASTGIIQTYVLETYLSKSMDTQANFIFWKCIWGFVVTYFAYEWVVADGVLVAFAVQGALATGMGLLICLGLLWKEVSPKAGRANTVSDELLFQPTCRIARVERTHGSLEEYGLNRLVEWSGDGHSIFVCTANHILKYDLVESEPVEANESSLFISARAARINIDVPDILQSFPPGAGQGEVYDISPSALMTSTNIPELRFRNGGIMRFRGSISGQAYFTGHNLSARQRGLLVAYSEDKQQLVDTSDSDARVESGFLRIPSRIPDVLLWKGSRAQALPPCGWPYVDADGEDQVDVDKWSWQDAGIHLASDETISQFHSTKMHSVLYVITSYGNAFLVFSTTRKDDFQPKDQTVNRGEDSWSSVQIFASSDGADEREHATSVDMNTSFGLCTVGTSNLDLQLSRREKQPDGRAYGSSKPFVDNRWLRAGGPTGSSIGTV</sequence>
<gene>
    <name evidence="1" type="ORF">QFC20_000783</name>
</gene>
<evidence type="ECO:0000313" key="2">
    <source>
        <dbReference type="Proteomes" id="UP001230649"/>
    </source>
</evidence>
<reference evidence="1" key="1">
    <citation type="submission" date="2023-04" db="EMBL/GenBank/DDBJ databases">
        <title>Draft Genome sequencing of Naganishia species isolated from polar environments using Oxford Nanopore Technology.</title>
        <authorList>
            <person name="Leo P."/>
            <person name="Venkateswaran K."/>
        </authorList>
    </citation>
    <scope>NUCLEOTIDE SEQUENCE</scope>
    <source>
        <strain evidence="1">MNA-CCFEE 5262</strain>
    </source>
</reference>
<evidence type="ECO:0000313" key="1">
    <source>
        <dbReference type="EMBL" id="KAJ9116107.1"/>
    </source>
</evidence>
<dbReference type="Proteomes" id="UP001230649">
    <property type="component" value="Unassembled WGS sequence"/>
</dbReference>
<accession>A0ACC2WWT6</accession>
<dbReference type="EMBL" id="JASBWS010000004">
    <property type="protein sequence ID" value="KAJ9116107.1"/>
    <property type="molecule type" value="Genomic_DNA"/>
</dbReference>
<proteinExistence type="predicted"/>
<name>A0ACC2WWT6_9TREE</name>
<keyword evidence="2" id="KW-1185">Reference proteome</keyword>
<organism evidence="1 2">
    <name type="scientific">Naganishia adeliensis</name>
    <dbReference type="NCBI Taxonomy" id="92952"/>
    <lineage>
        <taxon>Eukaryota</taxon>
        <taxon>Fungi</taxon>
        <taxon>Dikarya</taxon>
        <taxon>Basidiomycota</taxon>
        <taxon>Agaricomycotina</taxon>
        <taxon>Tremellomycetes</taxon>
        <taxon>Filobasidiales</taxon>
        <taxon>Filobasidiaceae</taxon>
        <taxon>Naganishia</taxon>
    </lineage>
</organism>
<comment type="caution">
    <text evidence="1">The sequence shown here is derived from an EMBL/GenBank/DDBJ whole genome shotgun (WGS) entry which is preliminary data.</text>
</comment>
<protein>
    <submittedName>
        <fullName evidence="1">Uncharacterized protein</fullName>
    </submittedName>
</protein>